<reference evidence="1" key="1">
    <citation type="submission" date="2013-11" db="EMBL/GenBank/DDBJ databases">
        <authorList>
            <person name="Sternberg P."/>
            <person name="Dillman A."/>
            <person name="Macchietto M."/>
        </authorList>
    </citation>
    <scope>NUCLEOTIDE SEQUENCE</scope>
    <source>
        <strain evidence="1">ALL</strain>
    </source>
</reference>
<gene>
    <name evidence="1" type="ORF">L596_006418</name>
</gene>
<dbReference type="EMBL" id="AZBU02000001">
    <property type="protein sequence ID" value="TMS39972.1"/>
    <property type="molecule type" value="Genomic_DNA"/>
</dbReference>
<comment type="caution">
    <text evidence="1">The sequence shown here is derived from an EMBL/GenBank/DDBJ whole genome shotgun (WGS) entry which is preliminary data.</text>
</comment>
<accession>A0A4U8V289</accession>
<name>A0A4U8V289_STECR</name>
<sequence length="122" mass="14343">MKWRRQGESFRAAPETTLSRPRLMLVFFCQISLARRPSCPVNTLAHTCQQQRANGPCRRPPFALNSPRYIDVDKLLQKNPKRRIRRNSIAPSFVLSNQAIFEPHLPFTRTLRTTSTFCEQWW</sequence>
<dbReference type="AlphaFoldDB" id="A0A4U8V289"/>
<protein>
    <submittedName>
        <fullName evidence="1">Uncharacterized protein</fullName>
    </submittedName>
</protein>
<reference evidence="1" key="3">
    <citation type="journal article" date="2019" name="G3 (Bethesda)">
        <title>Hybrid Assembly of the Genome of the Entomopathogenic Nematode Steinernema carpocapsae Identifies the X-Chromosome.</title>
        <authorList>
            <person name="Serra L."/>
            <person name="Macchietto M."/>
            <person name="Macias-Munoz A."/>
            <person name="McGill C.J."/>
            <person name="Rodriguez I.M."/>
            <person name="Rodriguez B."/>
            <person name="Murad R."/>
            <person name="Mortazavi A."/>
        </authorList>
    </citation>
    <scope>NUCLEOTIDE SEQUENCE [LARGE SCALE GENOMIC DNA]</scope>
    <source>
        <strain evidence="1">ALL</strain>
    </source>
</reference>
<reference evidence="1" key="2">
    <citation type="journal article" date="2015" name="Genome Biol.">
        <title>Comparative genomics of Steinernema reveals deeply conserved gene regulatory networks.</title>
        <authorList>
            <person name="Dillman A.R."/>
            <person name="Macchietto M."/>
            <person name="Porter C.F."/>
            <person name="Rogers A."/>
            <person name="Williams B."/>
            <person name="Antoshechkin I."/>
            <person name="Lee M.M."/>
            <person name="Goodwin Z."/>
            <person name="Lu X."/>
            <person name="Lewis E.E."/>
            <person name="Goodrich-Blair H."/>
            <person name="Stock S.P."/>
            <person name="Adams B.J."/>
            <person name="Sternberg P.W."/>
            <person name="Mortazavi A."/>
        </authorList>
    </citation>
    <scope>NUCLEOTIDE SEQUENCE [LARGE SCALE GENOMIC DNA]</scope>
    <source>
        <strain evidence="1">ALL</strain>
    </source>
</reference>
<proteinExistence type="predicted"/>
<evidence type="ECO:0000313" key="1">
    <source>
        <dbReference type="EMBL" id="TMS39972.1"/>
    </source>
</evidence>
<organism evidence="1">
    <name type="scientific">Steinernema carpocapsae</name>
    <name type="common">Entomopathogenic nematode</name>
    <dbReference type="NCBI Taxonomy" id="34508"/>
    <lineage>
        <taxon>Eukaryota</taxon>
        <taxon>Metazoa</taxon>
        <taxon>Ecdysozoa</taxon>
        <taxon>Nematoda</taxon>
        <taxon>Chromadorea</taxon>
        <taxon>Rhabditida</taxon>
        <taxon>Tylenchina</taxon>
        <taxon>Panagrolaimomorpha</taxon>
        <taxon>Strongyloidoidea</taxon>
        <taxon>Steinernematidae</taxon>
        <taxon>Steinernema</taxon>
    </lineage>
</organism>